<dbReference type="Proteomes" id="UP001212841">
    <property type="component" value="Unassembled WGS sequence"/>
</dbReference>
<protein>
    <submittedName>
        <fullName evidence="2">Uncharacterized protein</fullName>
    </submittedName>
</protein>
<accession>A0AAD5S6V9</accession>
<evidence type="ECO:0000256" key="1">
    <source>
        <dbReference type="SAM" id="MobiDB-lite"/>
    </source>
</evidence>
<dbReference type="AlphaFoldDB" id="A0AAD5S6V9"/>
<proteinExistence type="predicted"/>
<reference evidence="2" key="1">
    <citation type="submission" date="2020-05" db="EMBL/GenBank/DDBJ databases">
        <title>Phylogenomic resolution of chytrid fungi.</title>
        <authorList>
            <person name="Stajich J.E."/>
            <person name="Amses K."/>
            <person name="Simmons R."/>
            <person name="Seto K."/>
            <person name="Myers J."/>
            <person name="Bonds A."/>
            <person name="Quandt C.A."/>
            <person name="Barry K."/>
            <person name="Liu P."/>
            <person name="Grigoriev I."/>
            <person name="Longcore J.E."/>
            <person name="James T.Y."/>
        </authorList>
    </citation>
    <scope>NUCLEOTIDE SEQUENCE</scope>
    <source>
        <strain evidence="2">JEL0318</strain>
    </source>
</reference>
<feature type="region of interest" description="Disordered" evidence="1">
    <location>
        <begin position="1"/>
        <end position="52"/>
    </location>
</feature>
<evidence type="ECO:0000313" key="3">
    <source>
        <dbReference type="Proteomes" id="UP001212841"/>
    </source>
</evidence>
<sequence>MICEKADLGLSPPKPSKRKACSKKTTFKKQLDETRREHSALRTKYENTKRQLQSKTDAVATLQQELADQALEAQNKKAKYIGISKEMARKVARLQTRLEAVRGAGASKEEMKGEEGVNMEEVVDVEEDGALKVQL</sequence>
<name>A0AAD5S6V9_9FUNG</name>
<feature type="compositionally biased region" description="Basic residues" evidence="1">
    <location>
        <begin position="15"/>
        <end position="27"/>
    </location>
</feature>
<comment type="caution">
    <text evidence="2">The sequence shown here is derived from an EMBL/GenBank/DDBJ whole genome shotgun (WGS) entry which is preliminary data.</text>
</comment>
<feature type="compositionally biased region" description="Basic and acidic residues" evidence="1">
    <location>
        <begin position="29"/>
        <end position="49"/>
    </location>
</feature>
<feature type="region of interest" description="Disordered" evidence="1">
    <location>
        <begin position="103"/>
        <end position="122"/>
    </location>
</feature>
<dbReference type="EMBL" id="JADGJD010001161">
    <property type="protein sequence ID" value="KAJ3046471.1"/>
    <property type="molecule type" value="Genomic_DNA"/>
</dbReference>
<organism evidence="2 3">
    <name type="scientific">Rhizophlyctis rosea</name>
    <dbReference type="NCBI Taxonomy" id="64517"/>
    <lineage>
        <taxon>Eukaryota</taxon>
        <taxon>Fungi</taxon>
        <taxon>Fungi incertae sedis</taxon>
        <taxon>Chytridiomycota</taxon>
        <taxon>Chytridiomycota incertae sedis</taxon>
        <taxon>Chytridiomycetes</taxon>
        <taxon>Rhizophlyctidales</taxon>
        <taxon>Rhizophlyctidaceae</taxon>
        <taxon>Rhizophlyctis</taxon>
    </lineage>
</organism>
<evidence type="ECO:0000313" key="2">
    <source>
        <dbReference type="EMBL" id="KAJ3046471.1"/>
    </source>
</evidence>
<keyword evidence="3" id="KW-1185">Reference proteome</keyword>
<gene>
    <name evidence="2" type="ORF">HK097_000834</name>
</gene>